<gene>
    <name evidence="4" type="ORF">ADH66_08000</name>
    <name evidence="5" type="ORF">I5Q82_18040</name>
</gene>
<feature type="domain" description="DUF11" evidence="3">
    <location>
        <begin position="735"/>
        <end position="843"/>
    </location>
</feature>
<evidence type="ECO:0000256" key="2">
    <source>
        <dbReference type="SAM" id="SignalP"/>
    </source>
</evidence>
<dbReference type="EMBL" id="CP021422">
    <property type="protein sequence ID" value="ASB40604.1"/>
    <property type="molecule type" value="Genomic_DNA"/>
</dbReference>
<dbReference type="Proteomes" id="UP000596035">
    <property type="component" value="Chromosome"/>
</dbReference>
<dbReference type="Proteomes" id="UP000196710">
    <property type="component" value="Chromosome"/>
</dbReference>
<keyword evidence="2" id="KW-0732">Signal</keyword>
<keyword evidence="6" id="KW-1185">Reference proteome</keyword>
<evidence type="ECO:0000313" key="5">
    <source>
        <dbReference type="EMBL" id="QQR29882.1"/>
    </source>
</evidence>
<feature type="domain" description="DUF11" evidence="3">
    <location>
        <begin position="83"/>
        <end position="194"/>
    </location>
</feature>
<sequence>MNKISQKFLALLLSLLTVLGPMTTAALATEASPGESGNMTERFLDESTSRELAAPAVSNRVYLGYTTEITYVYHHGNSVLTGSKDVDRAEARVGDTLHYSITVGNDESANATLRNAVVKDTIPEHLGFVYGSVLVDGENGSYQFDMKSGLLTVKVGDLAPGEKKQVTFAAIVKDTAYGESLSNTAILSADRNEDKPVTDAGTKIEDGRPGLTATKTVDKSTAKVGDTLTYTVTASNAEDATAPLENATLTDTLPSFVDFVQGSVMMDGASGRYSFDKGILAVELGTMEPGAAKTVTFQVTVNKSAYNQTFQNTAVLSADNSDSVVPSDVGVTVEDGIAKMSAAKSVDKAEAHVGDTLTYTVTVNNADTATVPLRDVVMSDTLPEYVTFNQGSVAVDGNTVHTTFDSKTRQLTVDLGDINPNETKTVTFSATVNTSACGKKFTNTAVLSAANEEDKPATDSGVTVAAGTPEGYTGAKTVNKSRAAVGDTLTYSIALRNSSTATAAWEKAKVTDVIPEHLAFVPGSVEVDGRASNDYSFDADARTLTLLADSIAVGQTRTYTFRVTVEDGAQGLRIVNTAKVTSEGREDMQLPDTGVEIEGGSVEPSMTKTASVSKAKPGDTFTYTVEIKNGAKATADWKNIVLSDVLPAGVELVDGSVAVDDKTTEYTLSGQVLSVEIGSLKPNESVRVTFRVKVLERAAGDIIRNVATAQGDNGKHTASDNGVAVGLGKGQLSGTKTVSKTTAKVGDILTYTITAHNSDKVTANLKNVTVTDTLSEYLTLDPASVRVDGLTARSFFDGAARQLRVELGDIAPGQTKTVTFTAAVNTNAYGKRFGNTAVLAAENSGPVTVTTPGDVAVEDGKSEGSVGAKTVDKSRAKVGDTLTYSIAVRNASTASGPWKNVEVIDVIPEHLTFVSGSVEVDGRSTNDFSYNASARTLKLITDSVEPGQTKTYSFRVTVDEGAQGMYITNTAVVKSPDREDIQLPDTGVEIDGGKTEPAITKSASVTKAKPGDIFTYTIQVKNGANATADWKNVTVSDVIPAGLEFVAGSVRVDGQTVSYGISGRAIEIPVDDLKPNQTAVVEFDVRVLGNAQGTAITNTAIARGDNGEKTGTDPGVTVPALTPDDTADNKPAGTKTVDKTIVKPRESVTYTITASNTTDMVWENVQALDILDSSMLTLINDSVSINGVKSSQWSFNGCELVLNLGDIQPGGSAEAQFRVEFKTDASGKAFTNYATLKSPSHKDVGLTAPEVSVLEDVTVPFTDIHYRLFYGYGDSQGNPTFKWRPEEPITLRQVCQLAVRIMTDDYRKSLGYGTKAVPEGVTTKDARFLISLGMVSTAEYSSESDGRKPATQAQTYRILSAAFQRDLTSYIVSAEGEVSRIKVAMDLCEITSRDTNPDRSGLEGAFFTDVSSYAALVAEVSNGHEYTKDSRGRETWIRLID</sequence>
<dbReference type="NCBIfam" id="TIGR01451">
    <property type="entry name" value="B_ant_repeat"/>
    <property type="match status" value="9"/>
</dbReference>
<evidence type="ECO:0000313" key="7">
    <source>
        <dbReference type="Proteomes" id="UP000596035"/>
    </source>
</evidence>
<evidence type="ECO:0000313" key="4">
    <source>
        <dbReference type="EMBL" id="ASB40604.1"/>
    </source>
</evidence>
<accession>A0A1Z2XQB3</accession>
<dbReference type="SUPFAM" id="SSF49401">
    <property type="entry name" value="Bacterial adhesins"/>
    <property type="match status" value="4"/>
</dbReference>
<feature type="domain" description="DUF11" evidence="3">
    <location>
        <begin position="869"/>
        <end position="981"/>
    </location>
</feature>
<feature type="domain" description="DUF11" evidence="3">
    <location>
        <begin position="212"/>
        <end position="324"/>
    </location>
</feature>
<name>A0A1Z2XQB3_9FIRM</name>
<feature type="domain" description="DUF11" evidence="3">
    <location>
        <begin position="476"/>
        <end position="588"/>
    </location>
</feature>
<reference evidence="4" key="1">
    <citation type="journal article" date="2017" name="Genome Announc.">
        <title>High-Quality Whole-Genome Sequences of the Oligo-Mouse-Microbiota Bacterial Community.</title>
        <authorList>
            <person name="Garzetti D."/>
            <person name="Brugiroux S."/>
            <person name="Bunk B."/>
            <person name="Pukall R."/>
            <person name="McCoy K.D."/>
            <person name="Macpherson A.J."/>
            <person name="Stecher B."/>
        </authorList>
    </citation>
    <scope>NUCLEOTIDE SEQUENCE</scope>
    <source>
        <strain evidence="4">KB18</strain>
    </source>
</reference>
<dbReference type="PANTHER" id="PTHR34819">
    <property type="entry name" value="LARGE CYSTEINE-RICH PERIPLASMIC PROTEIN OMCB"/>
    <property type="match status" value="1"/>
</dbReference>
<dbReference type="InterPro" id="IPR001434">
    <property type="entry name" value="OmcB-like_DUF11"/>
</dbReference>
<dbReference type="EMBL" id="CP065321">
    <property type="protein sequence ID" value="QQR29882.1"/>
    <property type="molecule type" value="Genomic_DNA"/>
</dbReference>
<dbReference type="InterPro" id="IPR051172">
    <property type="entry name" value="Chlamydia_OmcB"/>
</dbReference>
<dbReference type="InterPro" id="IPR008966">
    <property type="entry name" value="Adhesion_dom_sf"/>
</dbReference>
<feature type="domain" description="DUF11" evidence="3">
    <location>
        <begin position="1134"/>
        <end position="1243"/>
    </location>
</feature>
<feature type="chain" id="PRO_5043444740" evidence="2">
    <location>
        <begin position="29"/>
        <end position="1441"/>
    </location>
</feature>
<feature type="signal peptide" evidence="2">
    <location>
        <begin position="1"/>
        <end position="28"/>
    </location>
</feature>
<evidence type="ECO:0000256" key="1">
    <source>
        <dbReference type="SAM" id="MobiDB-lite"/>
    </source>
</evidence>
<dbReference type="Pfam" id="PF01345">
    <property type="entry name" value="DUF11"/>
    <property type="match status" value="9"/>
</dbReference>
<reference evidence="6" key="2">
    <citation type="submission" date="2017-05" db="EMBL/GenBank/DDBJ databases">
        <title>Improved OligoMM genomes.</title>
        <authorList>
            <person name="Garzetti D."/>
        </authorList>
    </citation>
    <scope>NUCLEOTIDE SEQUENCE [LARGE SCALE GENOMIC DNA]</scope>
    <source>
        <strain evidence="6">KB18</strain>
    </source>
</reference>
<dbReference type="Gene3D" id="2.60.40.740">
    <property type="match status" value="8"/>
</dbReference>
<dbReference type="KEGG" id="amur:ADH66_08000"/>
<dbReference type="InterPro" id="IPR047589">
    <property type="entry name" value="DUF11_rpt"/>
</dbReference>
<evidence type="ECO:0000259" key="3">
    <source>
        <dbReference type="Pfam" id="PF01345"/>
    </source>
</evidence>
<dbReference type="RefSeq" id="WP_066533702.1">
    <property type="nucleotide sequence ID" value="NZ_CP021422.1"/>
</dbReference>
<reference evidence="5 7" key="3">
    <citation type="submission" date="2020-11" db="EMBL/GenBank/DDBJ databases">
        <title>Closed and high quality bacterial genomes of the OMM12 community.</title>
        <authorList>
            <person name="Marbouty M."/>
            <person name="Lamy-Besnier Q."/>
            <person name="Debarbieux L."/>
            <person name="Koszul R."/>
        </authorList>
    </citation>
    <scope>NUCLEOTIDE SEQUENCE [LARGE SCALE GENOMIC DNA]</scope>
    <source>
        <strain evidence="5 7">KB18</strain>
    </source>
</reference>
<dbReference type="PANTHER" id="PTHR34819:SF3">
    <property type="entry name" value="CELL SURFACE PROTEIN"/>
    <property type="match status" value="1"/>
</dbReference>
<feature type="domain" description="DUF11" evidence="3">
    <location>
        <begin position="998"/>
        <end position="1107"/>
    </location>
</feature>
<evidence type="ECO:0000313" key="6">
    <source>
        <dbReference type="Proteomes" id="UP000196710"/>
    </source>
</evidence>
<feature type="domain" description="DUF11" evidence="3">
    <location>
        <begin position="343"/>
        <end position="460"/>
    </location>
</feature>
<organism evidence="5 7">
    <name type="scientific">Acutalibacter muris</name>
    <dbReference type="NCBI Taxonomy" id="1796620"/>
    <lineage>
        <taxon>Bacteria</taxon>
        <taxon>Bacillati</taxon>
        <taxon>Bacillota</taxon>
        <taxon>Clostridia</taxon>
        <taxon>Eubacteriales</taxon>
        <taxon>Acutalibacteraceae</taxon>
        <taxon>Acutalibacter</taxon>
    </lineage>
</organism>
<feature type="region of interest" description="Disordered" evidence="1">
    <location>
        <begin position="591"/>
        <end position="610"/>
    </location>
</feature>
<feature type="domain" description="DUF11" evidence="3">
    <location>
        <begin position="606"/>
        <end position="721"/>
    </location>
</feature>
<proteinExistence type="predicted"/>
<protein>
    <submittedName>
        <fullName evidence="5">DUF11 domain-containing protein</fullName>
    </submittedName>
</protein>